<accession>A0A0E9UB56</accession>
<proteinExistence type="predicted"/>
<evidence type="ECO:0000313" key="1">
    <source>
        <dbReference type="EMBL" id="JAH63071.1"/>
    </source>
</evidence>
<reference evidence="1" key="2">
    <citation type="journal article" date="2015" name="Fish Shellfish Immunol.">
        <title>Early steps in the European eel (Anguilla anguilla)-Vibrio vulnificus interaction in the gills: Role of the RtxA13 toxin.</title>
        <authorList>
            <person name="Callol A."/>
            <person name="Pajuelo D."/>
            <person name="Ebbesson L."/>
            <person name="Teles M."/>
            <person name="MacKenzie S."/>
            <person name="Amaro C."/>
        </authorList>
    </citation>
    <scope>NUCLEOTIDE SEQUENCE</scope>
</reference>
<reference evidence="1" key="1">
    <citation type="submission" date="2014-11" db="EMBL/GenBank/DDBJ databases">
        <authorList>
            <person name="Amaro Gonzalez C."/>
        </authorList>
    </citation>
    <scope>NUCLEOTIDE SEQUENCE</scope>
</reference>
<sequence length="8" mass="985">MVCSRFSR</sequence>
<name>A0A0E9UB56_ANGAN</name>
<protein>
    <submittedName>
        <fullName evidence="1">Uncharacterized protein</fullName>
    </submittedName>
</protein>
<dbReference type="EMBL" id="GBXM01045506">
    <property type="protein sequence ID" value="JAH63071.1"/>
    <property type="molecule type" value="Transcribed_RNA"/>
</dbReference>
<organism evidence="1">
    <name type="scientific">Anguilla anguilla</name>
    <name type="common">European freshwater eel</name>
    <name type="synonym">Muraena anguilla</name>
    <dbReference type="NCBI Taxonomy" id="7936"/>
    <lineage>
        <taxon>Eukaryota</taxon>
        <taxon>Metazoa</taxon>
        <taxon>Chordata</taxon>
        <taxon>Craniata</taxon>
        <taxon>Vertebrata</taxon>
        <taxon>Euteleostomi</taxon>
        <taxon>Actinopterygii</taxon>
        <taxon>Neopterygii</taxon>
        <taxon>Teleostei</taxon>
        <taxon>Anguilliformes</taxon>
        <taxon>Anguillidae</taxon>
        <taxon>Anguilla</taxon>
    </lineage>
</organism>